<organism evidence="3 4">
    <name type="scientific">Pycnococcus provasolii</name>
    <dbReference type="NCBI Taxonomy" id="41880"/>
    <lineage>
        <taxon>Eukaryota</taxon>
        <taxon>Viridiplantae</taxon>
        <taxon>Chlorophyta</taxon>
        <taxon>Pseudoscourfieldiophyceae</taxon>
        <taxon>Pseudoscourfieldiales</taxon>
        <taxon>Pycnococcaceae</taxon>
        <taxon>Pycnococcus</taxon>
    </lineage>
</organism>
<proteinExistence type="predicted"/>
<dbReference type="Proteomes" id="UP000660262">
    <property type="component" value="Unassembled WGS sequence"/>
</dbReference>
<evidence type="ECO:0000313" key="3">
    <source>
        <dbReference type="EMBL" id="GHP02031.1"/>
    </source>
</evidence>
<dbReference type="AlphaFoldDB" id="A0A830H8Q8"/>
<protein>
    <submittedName>
        <fullName evidence="3">Uncharacterized protein</fullName>
    </submittedName>
</protein>
<keyword evidence="4" id="KW-1185">Reference proteome</keyword>
<accession>A0A830H8Q8</accession>
<reference evidence="3" key="1">
    <citation type="submission" date="2020-10" db="EMBL/GenBank/DDBJ databases">
        <title>Unveiling of a novel bifunctional photoreceptor, Dualchrome1, isolated from a cosmopolitan green alga.</title>
        <authorList>
            <person name="Suzuki S."/>
            <person name="Kawachi M."/>
        </authorList>
    </citation>
    <scope>NUCLEOTIDE SEQUENCE</scope>
    <source>
        <strain evidence="3">NIES 2893</strain>
    </source>
</reference>
<evidence type="ECO:0000313" key="4">
    <source>
        <dbReference type="Proteomes" id="UP000660262"/>
    </source>
</evidence>
<feature type="compositionally biased region" description="Low complexity" evidence="2">
    <location>
        <begin position="16"/>
        <end position="30"/>
    </location>
</feature>
<gene>
    <name evidence="3" type="ORF">PPROV_000078700</name>
</gene>
<dbReference type="EMBL" id="BNJQ01000002">
    <property type="protein sequence ID" value="GHP02031.1"/>
    <property type="molecule type" value="Genomic_DNA"/>
</dbReference>
<evidence type="ECO:0000256" key="1">
    <source>
        <dbReference type="SAM" id="Coils"/>
    </source>
</evidence>
<keyword evidence="1" id="KW-0175">Coiled coil</keyword>
<comment type="caution">
    <text evidence="3">The sequence shown here is derived from an EMBL/GenBank/DDBJ whole genome shotgun (WGS) entry which is preliminary data.</text>
</comment>
<evidence type="ECO:0000256" key="2">
    <source>
        <dbReference type="SAM" id="MobiDB-lite"/>
    </source>
</evidence>
<feature type="coiled-coil region" evidence="1">
    <location>
        <begin position="37"/>
        <end position="71"/>
    </location>
</feature>
<sequence>MFRWRKKAEEVQQQLALPAPGTNAPAAGAAQQSPRELQALQRDNAAYRERMAKLQAETANLKAHLKKQKELRNMESFKFQLLLELFAMRILDNDVDEVTAAEAGIVATQA</sequence>
<feature type="region of interest" description="Disordered" evidence="2">
    <location>
        <begin position="16"/>
        <end position="36"/>
    </location>
</feature>
<name>A0A830H8Q8_9CHLO</name>